<evidence type="ECO:0000313" key="4">
    <source>
        <dbReference type="EMBL" id="GDY30806.1"/>
    </source>
</evidence>
<gene>
    <name evidence="4" type="primary">plsC_2</name>
    <name evidence="4" type="ORF">GTS_24390</name>
</gene>
<evidence type="ECO:0000259" key="3">
    <source>
        <dbReference type="SMART" id="SM00563"/>
    </source>
</evidence>
<dbReference type="EMBL" id="BJFL01000009">
    <property type="protein sequence ID" value="GDY30806.1"/>
    <property type="molecule type" value="Genomic_DNA"/>
</dbReference>
<name>A0A4D4J8H8_9PSEU</name>
<dbReference type="RefSeq" id="WP_137813897.1">
    <property type="nucleotide sequence ID" value="NZ_BJFL01000009.1"/>
</dbReference>
<dbReference type="CDD" id="cd07989">
    <property type="entry name" value="LPLAT_AGPAT-like"/>
    <property type="match status" value="1"/>
</dbReference>
<dbReference type="PANTHER" id="PTHR10434:SF11">
    <property type="entry name" value="1-ACYL-SN-GLYCEROL-3-PHOSPHATE ACYLTRANSFERASE"/>
    <property type="match status" value="1"/>
</dbReference>
<dbReference type="GO" id="GO:0005886">
    <property type="term" value="C:plasma membrane"/>
    <property type="evidence" value="ECO:0007669"/>
    <property type="project" value="TreeGrafter"/>
</dbReference>
<dbReference type="PANTHER" id="PTHR10434">
    <property type="entry name" value="1-ACYL-SN-GLYCEROL-3-PHOSPHATE ACYLTRANSFERASE"/>
    <property type="match status" value="1"/>
</dbReference>
<dbReference type="Pfam" id="PF01553">
    <property type="entry name" value="Acyltransferase"/>
    <property type="match status" value="1"/>
</dbReference>
<keyword evidence="2 4" id="KW-0012">Acyltransferase</keyword>
<dbReference type="SMART" id="SM00563">
    <property type="entry name" value="PlsC"/>
    <property type="match status" value="1"/>
</dbReference>
<organism evidence="4 5">
    <name type="scientific">Gandjariella thermophila</name>
    <dbReference type="NCBI Taxonomy" id="1931992"/>
    <lineage>
        <taxon>Bacteria</taxon>
        <taxon>Bacillati</taxon>
        <taxon>Actinomycetota</taxon>
        <taxon>Actinomycetes</taxon>
        <taxon>Pseudonocardiales</taxon>
        <taxon>Pseudonocardiaceae</taxon>
        <taxon>Gandjariella</taxon>
    </lineage>
</organism>
<proteinExistence type="predicted"/>
<dbReference type="GO" id="GO:0003841">
    <property type="term" value="F:1-acylglycerol-3-phosphate O-acyltransferase activity"/>
    <property type="evidence" value="ECO:0007669"/>
    <property type="project" value="TreeGrafter"/>
</dbReference>
<dbReference type="InterPro" id="IPR002123">
    <property type="entry name" value="Plipid/glycerol_acylTrfase"/>
</dbReference>
<evidence type="ECO:0000313" key="5">
    <source>
        <dbReference type="Proteomes" id="UP000298860"/>
    </source>
</evidence>
<dbReference type="AlphaFoldDB" id="A0A4D4J8H8"/>
<dbReference type="Proteomes" id="UP000298860">
    <property type="component" value="Unassembled WGS sequence"/>
</dbReference>
<keyword evidence="5" id="KW-1185">Reference proteome</keyword>
<dbReference type="OrthoDB" id="9808424at2"/>
<dbReference type="SUPFAM" id="SSF69593">
    <property type="entry name" value="Glycerol-3-phosphate (1)-acyltransferase"/>
    <property type="match status" value="1"/>
</dbReference>
<evidence type="ECO:0000256" key="2">
    <source>
        <dbReference type="ARBA" id="ARBA00023315"/>
    </source>
</evidence>
<sequence>MFYRLIKWLIASFVRVVYRPDVRGLEHVPSRGAVILAANHLSFIDSVLIPLVVPRRVVFLAKAEYFTGRGPKGWLMRRFFTAIGAVPVERGNGRAARQSLDTALRVLASGGAFGIYPEGTRSRDGLLHRGHVGVARLALTSRAPVVPVGIVGTDKLQPVGTHIPRIRPVSIRFGRPLEFSRYEGIGENLPMLRAVTDEIMYAILELSGQDYVDLYAKPPAAA</sequence>
<evidence type="ECO:0000256" key="1">
    <source>
        <dbReference type="ARBA" id="ARBA00022679"/>
    </source>
</evidence>
<keyword evidence="1 4" id="KW-0808">Transferase</keyword>
<comment type="caution">
    <text evidence="4">The sequence shown here is derived from an EMBL/GenBank/DDBJ whole genome shotgun (WGS) entry which is preliminary data.</text>
</comment>
<reference evidence="5" key="1">
    <citation type="submission" date="2019-04" db="EMBL/GenBank/DDBJ databases">
        <title>Draft genome sequence of Pseudonocardiaceae bacterium SL3-2-4.</title>
        <authorList>
            <person name="Ningsih F."/>
            <person name="Yokota A."/>
            <person name="Sakai Y."/>
            <person name="Nanatani K."/>
            <person name="Yabe S."/>
            <person name="Oetari A."/>
            <person name="Sjamsuridzal W."/>
        </authorList>
    </citation>
    <scope>NUCLEOTIDE SEQUENCE [LARGE SCALE GENOMIC DNA]</scope>
    <source>
        <strain evidence="5">SL3-2-4</strain>
    </source>
</reference>
<dbReference type="GO" id="GO:0006654">
    <property type="term" value="P:phosphatidic acid biosynthetic process"/>
    <property type="evidence" value="ECO:0007669"/>
    <property type="project" value="TreeGrafter"/>
</dbReference>
<feature type="domain" description="Phospholipid/glycerol acyltransferase" evidence="3">
    <location>
        <begin position="34"/>
        <end position="153"/>
    </location>
</feature>
<accession>A0A4D4J8H8</accession>
<protein>
    <submittedName>
        <fullName evidence="4">1-acyl-sn-glycerol-3-phosphate acyltransferase</fullName>
    </submittedName>
</protein>